<comment type="caution">
    <text evidence="1">The sequence shown here is derived from an EMBL/GenBank/DDBJ whole genome shotgun (WGS) entry which is preliminary data.</text>
</comment>
<reference evidence="1" key="2">
    <citation type="journal article" date="2022" name="New Phytol.">
        <title>Evolutionary transition to the ectomycorrhizal habit in the genomes of a hyperdiverse lineage of mushroom-forming fungi.</title>
        <authorList>
            <person name="Looney B."/>
            <person name="Miyauchi S."/>
            <person name="Morin E."/>
            <person name="Drula E."/>
            <person name="Courty P.E."/>
            <person name="Kohler A."/>
            <person name="Kuo A."/>
            <person name="LaButti K."/>
            <person name="Pangilinan J."/>
            <person name="Lipzen A."/>
            <person name="Riley R."/>
            <person name="Andreopoulos W."/>
            <person name="He G."/>
            <person name="Johnson J."/>
            <person name="Nolan M."/>
            <person name="Tritt A."/>
            <person name="Barry K.W."/>
            <person name="Grigoriev I.V."/>
            <person name="Nagy L.G."/>
            <person name="Hibbett D."/>
            <person name="Henrissat B."/>
            <person name="Matheny P.B."/>
            <person name="Labbe J."/>
            <person name="Martin F.M."/>
        </authorList>
    </citation>
    <scope>NUCLEOTIDE SEQUENCE</scope>
    <source>
        <strain evidence="1">EC-137</strain>
    </source>
</reference>
<sequence>MRPQQPDASQDTASLLHRLAGPSSNKAGLAKDQSEINKTIAEVSKGSAFYENEKRKDKEVTERVEKLLRQRDDALRGVDIEKIEKRVDHILFDIEAERDLSQIIVHVDMDAFYANVELQSRPELAGKAFGVGGGVLCTASYEARKFGVRSGMAEFVARKLCPELIVVRLDMSKYAEISKRIMDVLRKYDPTMLAASVDEGYLNITPYCKEHDLDPEECVQRMRQDVFETTKLTVSAGIAPNKNKPNGQFRLAHDREAIKFFMQELPIRKIPGIGRVNERLLDSVGIKTCGDIHTYRAMLFLMDKQFALRFMLRTYLGIASNIVQPWGREERKSIGSERTFSPISDKEKILQKLENIAAELEEDMTSTGWTGRTVTLKYKLDTYQVFTRAKSLDRYISSKTDLFAIGKELLQPEWPLRIRLIGLRVTKLKDLRKKDDEMAKFFGLANTSPSPSKKRKAPDDDTYVSDNDGGDDDAMPGYHEYEADVWDVDEEPIPFTSTEKRPYKPISAPASSQPSSSSPEVETLACPICSGTFRDNDTLNSHIDWCLSRDAIRTAQAEGSKSAPSSTISGKSGTIPVVEKAASTDFGRKAE</sequence>
<evidence type="ECO:0000313" key="1">
    <source>
        <dbReference type="EMBL" id="KAI0036965.1"/>
    </source>
</evidence>
<gene>
    <name evidence="1" type="ORF">K488DRAFT_75721</name>
</gene>
<name>A0ACB8QZ77_9AGAM</name>
<evidence type="ECO:0000313" key="2">
    <source>
        <dbReference type="Proteomes" id="UP000814128"/>
    </source>
</evidence>
<dbReference type="Proteomes" id="UP000814128">
    <property type="component" value="Unassembled WGS sequence"/>
</dbReference>
<organism evidence="1 2">
    <name type="scientific">Vararia minispora EC-137</name>
    <dbReference type="NCBI Taxonomy" id="1314806"/>
    <lineage>
        <taxon>Eukaryota</taxon>
        <taxon>Fungi</taxon>
        <taxon>Dikarya</taxon>
        <taxon>Basidiomycota</taxon>
        <taxon>Agaricomycotina</taxon>
        <taxon>Agaricomycetes</taxon>
        <taxon>Russulales</taxon>
        <taxon>Lachnocladiaceae</taxon>
        <taxon>Vararia</taxon>
    </lineage>
</organism>
<accession>A0ACB8QZ77</accession>
<protein>
    <submittedName>
        <fullName evidence="1">Uncharacterized protein</fullName>
    </submittedName>
</protein>
<reference evidence="1" key="1">
    <citation type="submission" date="2021-02" db="EMBL/GenBank/DDBJ databases">
        <authorList>
            <consortium name="DOE Joint Genome Institute"/>
            <person name="Ahrendt S."/>
            <person name="Looney B.P."/>
            <person name="Miyauchi S."/>
            <person name="Morin E."/>
            <person name="Drula E."/>
            <person name="Courty P.E."/>
            <person name="Chicoki N."/>
            <person name="Fauchery L."/>
            <person name="Kohler A."/>
            <person name="Kuo A."/>
            <person name="Labutti K."/>
            <person name="Pangilinan J."/>
            <person name="Lipzen A."/>
            <person name="Riley R."/>
            <person name="Andreopoulos W."/>
            <person name="He G."/>
            <person name="Johnson J."/>
            <person name="Barry K.W."/>
            <person name="Grigoriev I.V."/>
            <person name="Nagy L."/>
            <person name="Hibbett D."/>
            <person name="Henrissat B."/>
            <person name="Matheny P.B."/>
            <person name="Labbe J."/>
            <person name="Martin F."/>
        </authorList>
    </citation>
    <scope>NUCLEOTIDE SEQUENCE</scope>
    <source>
        <strain evidence="1">EC-137</strain>
    </source>
</reference>
<keyword evidence="2" id="KW-1185">Reference proteome</keyword>
<dbReference type="EMBL" id="MU273467">
    <property type="protein sequence ID" value="KAI0036965.1"/>
    <property type="molecule type" value="Genomic_DNA"/>
</dbReference>
<proteinExistence type="predicted"/>